<comment type="caution">
    <text evidence="1">The sequence shown here is derived from an EMBL/GenBank/DDBJ whole genome shotgun (WGS) entry which is preliminary data.</text>
</comment>
<protein>
    <submittedName>
        <fullName evidence="1">Uncharacterized protein</fullName>
    </submittedName>
</protein>
<dbReference type="AlphaFoldDB" id="A0A843UMI0"/>
<proteinExistence type="predicted"/>
<evidence type="ECO:0000313" key="1">
    <source>
        <dbReference type="EMBL" id="MQL83446.1"/>
    </source>
</evidence>
<dbReference type="EMBL" id="NMUH01000695">
    <property type="protein sequence ID" value="MQL83446.1"/>
    <property type="molecule type" value="Genomic_DNA"/>
</dbReference>
<name>A0A843UMI0_COLES</name>
<sequence>MAWVATAIRVVSRPGCPSRQAAVLGGSCLSNNRWSGCRSIIRRALFSVLFGGAPVSLAMPCVPALADGPSGGCSRKGCRACLWSMGLSGVRASGAVSVSVCHASSLSPGARHLRACPRDKLLLFPGTPSPARLCQKVLLRAAGMLKSLTWSRRGKRWGNGLRGGSTLVRCGPASPSHCLALRWFRSHVGRSGVGPQFGRTAWVYAEGLLPHCVALAQPSLRVVALLYFLPHVFDSAGSAGVVFGLTRVVVESSFASALLEFLLLWLIRGWRCDLRGSLVGVREVGSLQTQWKLHEEAGGRLGDVQAIWGSFWLIMEAFGALGCRGGGRQAFEGWEDVAGCRALARCEVCAAELRRCGWGALEI</sequence>
<organism evidence="1 2">
    <name type="scientific">Colocasia esculenta</name>
    <name type="common">Wild taro</name>
    <name type="synonym">Arum esculentum</name>
    <dbReference type="NCBI Taxonomy" id="4460"/>
    <lineage>
        <taxon>Eukaryota</taxon>
        <taxon>Viridiplantae</taxon>
        <taxon>Streptophyta</taxon>
        <taxon>Embryophyta</taxon>
        <taxon>Tracheophyta</taxon>
        <taxon>Spermatophyta</taxon>
        <taxon>Magnoliopsida</taxon>
        <taxon>Liliopsida</taxon>
        <taxon>Araceae</taxon>
        <taxon>Aroideae</taxon>
        <taxon>Colocasieae</taxon>
        <taxon>Colocasia</taxon>
    </lineage>
</organism>
<keyword evidence="2" id="KW-1185">Reference proteome</keyword>
<evidence type="ECO:0000313" key="2">
    <source>
        <dbReference type="Proteomes" id="UP000652761"/>
    </source>
</evidence>
<reference evidence="1" key="1">
    <citation type="submission" date="2017-07" db="EMBL/GenBank/DDBJ databases">
        <title>Taro Niue Genome Assembly and Annotation.</title>
        <authorList>
            <person name="Atibalentja N."/>
            <person name="Keating K."/>
            <person name="Fields C.J."/>
        </authorList>
    </citation>
    <scope>NUCLEOTIDE SEQUENCE</scope>
    <source>
        <strain evidence="1">Niue_2</strain>
        <tissue evidence="1">Leaf</tissue>
    </source>
</reference>
<gene>
    <name evidence="1" type="ORF">Taro_015939</name>
</gene>
<accession>A0A843UMI0</accession>
<dbReference type="Proteomes" id="UP000652761">
    <property type="component" value="Unassembled WGS sequence"/>
</dbReference>